<reference evidence="1 2" key="1">
    <citation type="journal article" date="2010" name="Stand. Genomic Sci.">
        <title>Complete genome sequence of Acidaminococcus fermentans type strain (VR4).</title>
        <authorList>
            <person name="Chang Y.J."/>
            <person name="Pukall R."/>
            <person name="Saunders E."/>
            <person name="Lapidus A."/>
            <person name="Copeland A."/>
            <person name="Nolan M."/>
            <person name="Glavina Del Rio T."/>
            <person name="Lucas S."/>
            <person name="Chen F."/>
            <person name="Tice H."/>
            <person name="Cheng J.F."/>
            <person name="Han C."/>
            <person name="Detter J.C."/>
            <person name="Bruce D."/>
            <person name="Goodwin L."/>
            <person name="Pitluck S."/>
            <person name="Mikhailova N."/>
            <person name="Liolios K."/>
            <person name="Pati A."/>
            <person name="Ivanova N."/>
            <person name="Mavromatis K."/>
            <person name="Chen A."/>
            <person name="Palaniappan K."/>
            <person name="Land M."/>
            <person name="Hauser L."/>
            <person name="Jeffries C.D."/>
            <person name="Brettin T."/>
            <person name="Rohde M."/>
            <person name="Goker M."/>
            <person name="Bristow J."/>
            <person name="Eisen J.A."/>
            <person name="Markowitz V."/>
            <person name="Hugenholtz P."/>
            <person name="Kyrpides N.C."/>
            <person name="Klenk H.P."/>
        </authorList>
    </citation>
    <scope>NUCLEOTIDE SEQUENCE [LARGE SCALE GENOMIC DNA]</scope>
    <source>
        <strain evidence="2">ATCC 25085 / DSM 20731 / CCUG 9996 / CIP 106432 / VR4</strain>
    </source>
</reference>
<dbReference type="Pfam" id="PF14196">
    <property type="entry name" value="ATC_hydrolase"/>
    <property type="match status" value="1"/>
</dbReference>
<accession>D2RMP8</accession>
<dbReference type="eggNOG" id="ENOG5031KG8">
    <property type="taxonomic scope" value="Bacteria"/>
</dbReference>
<evidence type="ECO:0008006" key="3">
    <source>
        <dbReference type="Google" id="ProtNLM"/>
    </source>
</evidence>
<gene>
    <name evidence="1" type="ordered locus">Acfer_2003</name>
</gene>
<dbReference type="HOGENOM" id="CLU_136071_0_0_9"/>
<dbReference type="EMBL" id="CP001859">
    <property type="protein sequence ID" value="ADB48350.1"/>
    <property type="molecule type" value="Genomic_DNA"/>
</dbReference>
<dbReference type="AlphaFoldDB" id="D2RMP8"/>
<dbReference type="STRING" id="591001.Acfer_2003"/>
<keyword evidence="2" id="KW-1185">Reference proteome</keyword>
<name>D2RMP8_ACIFV</name>
<evidence type="ECO:0000313" key="2">
    <source>
        <dbReference type="Proteomes" id="UP000001902"/>
    </source>
</evidence>
<organism evidence="1 2">
    <name type="scientific">Acidaminococcus fermentans (strain ATCC 25085 / DSM 20731 / CCUG 9996 / CIP 106432 / VR4)</name>
    <dbReference type="NCBI Taxonomy" id="591001"/>
    <lineage>
        <taxon>Bacteria</taxon>
        <taxon>Bacillati</taxon>
        <taxon>Bacillota</taxon>
        <taxon>Negativicutes</taxon>
        <taxon>Acidaminococcales</taxon>
        <taxon>Acidaminococcaceae</taxon>
        <taxon>Acidaminococcus</taxon>
    </lineage>
</organism>
<dbReference type="RefSeq" id="WP_012939330.1">
    <property type="nucleotide sequence ID" value="NC_013740.1"/>
</dbReference>
<dbReference type="KEGG" id="afn:Acfer_2003"/>
<dbReference type="Proteomes" id="UP000001902">
    <property type="component" value="Chromosome"/>
</dbReference>
<dbReference type="InterPro" id="IPR026002">
    <property type="entry name" value="ATC_hydrolase-like"/>
</dbReference>
<protein>
    <recommendedName>
        <fullName evidence="3">L-2-amino-thiazoline-4-carboxylic acid hydrolase</fullName>
    </recommendedName>
</protein>
<evidence type="ECO:0000313" key="1">
    <source>
        <dbReference type="EMBL" id="ADB48350.1"/>
    </source>
</evidence>
<proteinExistence type="predicted"/>
<dbReference type="GeneID" id="78335696"/>
<sequence length="157" mass="18536">MKPQKMDEPVSMFVLFARFFSILAKNLEKEFGEKGLEILKQSVIDWGIARGKDIARRAAQRGQKNDLDAYLPNYDMERSELFGYDTEYGKDEINQDFDRCVFAKTWMDAGEEKYGRIYCENIDPAICKGYNEDLECVHDHIMYKDHHCTFCFRMKKK</sequence>